<evidence type="ECO:0000259" key="2">
    <source>
        <dbReference type="Pfam" id="PF00931"/>
    </source>
</evidence>
<dbReference type="InterPro" id="IPR027417">
    <property type="entry name" value="P-loop_NTPase"/>
</dbReference>
<evidence type="ECO:0000256" key="1">
    <source>
        <dbReference type="ARBA" id="ARBA00022821"/>
    </source>
</evidence>
<sequence>MADFAASAATNNVGNLASEYASPYLAYFFHYRKITEDFKKQRHALELKERRVKKDVDMVDFRDSESLKSALKEIMEAVNGNAKDVNMIGLYGMPGVGKTTLAKEVGKLAHEQKLFDKVVMFTMSQNPNITKIQDKVSDMIGLKFETTSEEGKA</sequence>
<name>A0ABR2S4Y4_9ROSI</name>
<dbReference type="Gene3D" id="3.40.50.300">
    <property type="entry name" value="P-loop containing nucleotide triphosphate hydrolases"/>
    <property type="match status" value="1"/>
</dbReference>
<dbReference type="PANTHER" id="PTHR33463:SF117">
    <property type="entry name" value="CC-NBS-LRR RESISTANCE PROTEIN"/>
    <property type="match status" value="1"/>
</dbReference>
<protein>
    <recommendedName>
        <fullName evidence="2">NB-ARC domain-containing protein</fullName>
    </recommendedName>
</protein>
<accession>A0ABR2S4Y4</accession>
<dbReference type="InterPro" id="IPR002182">
    <property type="entry name" value="NB-ARC"/>
</dbReference>
<dbReference type="SUPFAM" id="SSF52540">
    <property type="entry name" value="P-loop containing nucleoside triphosphate hydrolases"/>
    <property type="match status" value="1"/>
</dbReference>
<gene>
    <name evidence="3" type="ORF">V6N11_054585</name>
</gene>
<keyword evidence="1" id="KW-0611">Plant defense</keyword>
<dbReference type="InterPro" id="IPR050905">
    <property type="entry name" value="Plant_NBS-LRR"/>
</dbReference>
<dbReference type="Proteomes" id="UP001396334">
    <property type="component" value="Unassembled WGS sequence"/>
</dbReference>
<feature type="domain" description="NB-ARC" evidence="2">
    <location>
        <begin position="82"/>
        <end position="146"/>
    </location>
</feature>
<proteinExistence type="predicted"/>
<evidence type="ECO:0000313" key="4">
    <source>
        <dbReference type="Proteomes" id="UP001396334"/>
    </source>
</evidence>
<dbReference type="EMBL" id="JBBPBN010000017">
    <property type="protein sequence ID" value="KAK9020091.1"/>
    <property type="molecule type" value="Genomic_DNA"/>
</dbReference>
<reference evidence="3 4" key="1">
    <citation type="journal article" date="2024" name="G3 (Bethesda)">
        <title>Genome assembly of Hibiscus sabdariffa L. provides insights into metabolisms of medicinal natural products.</title>
        <authorList>
            <person name="Kim T."/>
        </authorList>
    </citation>
    <scope>NUCLEOTIDE SEQUENCE [LARGE SCALE GENOMIC DNA]</scope>
    <source>
        <strain evidence="3">TK-2024</strain>
        <tissue evidence="3">Old leaves</tissue>
    </source>
</reference>
<comment type="caution">
    <text evidence="3">The sequence shown here is derived from an EMBL/GenBank/DDBJ whole genome shotgun (WGS) entry which is preliminary data.</text>
</comment>
<keyword evidence="4" id="KW-1185">Reference proteome</keyword>
<evidence type="ECO:0000313" key="3">
    <source>
        <dbReference type="EMBL" id="KAK9020091.1"/>
    </source>
</evidence>
<dbReference type="Pfam" id="PF00931">
    <property type="entry name" value="NB-ARC"/>
    <property type="match status" value="1"/>
</dbReference>
<organism evidence="3 4">
    <name type="scientific">Hibiscus sabdariffa</name>
    <name type="common">roselle</name>
    <dbReference type="NCBI Taxonomy" id="183260"/>
    <lineage>
        <taxon>Eukaryota</taxon>
        <taxon>Viridiplantae</taxon>
        <taxon>Streptophyta</taxon>
        <taxon>Embryophyta</taxon>
        <taxon>Tracheophyta</taxon>
        <taxon>Spermatophyta</taxon>
        <taxon>Magnoliopsida</taxon>
        <taxon>eudicotyledons</taxon>
        <taxon>Gunneridae</taxon>
        <taxon>Pentapetalae</taxon>
        <taxon>rosids</taxon>
        <taxon>malvids</taxon>
        <taxon>Malvales</taxon>
        <taxon>Malvaceae</taxon>
        <taxon>Malvoideae</taxon>
        <taxon>Hibiscus</taxon>
    </lineage>
</organism>
<dbReference type="PANTHER" id="PTHR33463">
    <property type="entry name" value="NB-ARC DOMAIN-CONTAINING PROTEIN-RELATED"/>
    <property type="match status" value="1"/>
</dbReference>